<evidence type="ECO:0000256" key="2">
    <source>
        <dbReference type="SAM" id="MobiDB-lite"/>
    </source>
</evidence>
<accession>A0A8H8BVJ4</accession>
<feature type="compositionally biased region" description="Polar residues" evidence="2">
    <location>
        <begin position="76"/>
        <end position="88"/>
    </location>
</feature>
<dbReference type="Gene3D" id="1.25.40.990">
    <property type="match status" value="1"/>
</dbReference>
<feature type="compositionally biased region" description="Low complexity" evidence="2">
    <location>
        <begin position="142"/>
        <end position="163"/>
    </location>
</feature>
<dbReference type="GO" id="GO:0070390">
    <property type="term" value="C:transcription export complex 2"/>
    <property type="evidence" value="ECO:0007669"/>
    <property type="project" value="TreeGrafter"/>
</dbReference>
<feature type="compositionally biased region" description="Polar residues" evidence="2">
    <location>
        <begin position="1035"/>
        <end position="1057"/>
    </location>
</feature>
<feature type="compositionally biased region" description="Polar residues" evidence="2">
    <location>
        <begin position="289"/>
        <end position="327"/>
    </location>
</feature>
<organism evidence="4 5">
    <name type="scientific">Cadophora malorum</name>
    <dbReference type="NCBI Taxonomy" id="108018"/>
    <lineage>
        <taxon>Eukaryota</taxon>
        <taxon>Fungi</taxon>
        <taxon>Dikarya</taxon>
        <taxon>Ascomycota</taxon>
        <taxon>Pezizomycotina</taxon>
        <taxon>Leotiomycetes</taxon>
        <taxon>Helotiales</taxon>
        <taxon>Ploettnerulaceae</taxon>
        <taxon>Cadophora</taxon>
    </lineage>
</organism>
<feature type="compositionally biased region" description="Low complexity" evidence="2">
    <location>
        <begin position="925"/>
        <end position="939"/>
    </location>
</feature>
<dbReference type="PANTHER" id="PTHR12436:SF3">
    <property type="entry name" value="GERMINAL-CENTER ASSOCIATED NUCLEAR PROTEIN"/>
    <property type="match status" value="1"/>
</dbReference>
<feature type="region of interest" description="Disordered" evidence="2">
    <location>
        <begin position="223"/>
        <end position="276"/>
    </location>
</feature>
<feature type="compositionally biased region" description="Basic residues" evidence="2">
    <location>
        <begin position="62"/>
        <end position="75"/>
    </location>
</feature>
<feature type="domain" description="SAC3/GANP/THP3 conserved" evidence="3">
    <location>
        <begin position="510"/>
        <end position="827"/>
    </location>
</feature>
<dbReference type="EMBL" id="JAFJYH010000012">
    <property type="protein sequence ID" value="KAG4425274.1"/>
    <property type="molecule type" value="Genomic_DNA"/>
</dbReference>
<feature type="compositionally biased region" description="Low complexity" evidence="2">
    <location>
        <begin position="239"/>
        <end position="276"/>
    </location>
</feature>
<proteinExistence type="predicted"/>
<feature type="coiled-coil region" evidence="1">
    <location>
        <begin position="1217"/>
        <end position="1245"/>
    </location>
</feature>
<feature type="region of interest" description="Disordered" evidence="2">
    <location>
        <begin position="1"/>
        <end position="208"/>
    </location>
</feature>
<sequence>MQLGHPASTRNPRANRSSRGRGQDSMSRGASSSSKLANDFSIPKGPAVMRETTDNSQSWPRAGKKQYKKTSHSKASKTGTPQALSTPNAFDKERAENAAKRAESKNQKGTMSNGRGRGNGSYSNKPIRFSQAATEQKSGPFSKPSSPTNANPSAQAPAATASSFGSSAPTTFNPFGSRPGTPSSSNTPTSKANPFGAPSKPDAAANPFGKSAATAFGALSAANTPANPFGALSKAEAAPNPFGKPSSSPFGAPSSAEATSSPFNKPSSSSDPFCTSSNPASIAAVSSAFGAQSSNAWPKQSSGIFGAQSTPTSSLGPFANGNNTPSVPDQAKPSPFGTPSNTSYAGFSAKPTNTFGSMGSISTFGSNKNANETLTPAGPFAKPTRNGTSPKSSPFPTSTPASTSNTPMFSKPTSTFGSSAVVKPAANSLAAKVEQQLKRDRIVPPKMPTYDLMFERQLLSVPELMSHLRDYKAYQEKVRSSLMKAGLIDDPEKPKSLKDAIDFKGTCEEMCPQLEKIERLVEGRVDISEKGVQADGNPTRHAVMEKMVKILARSSAGQAAPLPSEVRTTAALRRTVDYLMKDVLTEANISKVHGFLWNRTRAIRRDFVFHSFMTPPELVDQVYCLETIARFHTISLHLMSKPENYSETFDTHQEFEQLGNTMISLMQAYGDCKANGVVCPNEAEFRSYLVIIQRKSNPGLLEMVHSWGWDLFEAKEMKLALGMAESLGNTWDMHGPLKPTAPTDIAQNAFSRFFDIVKDKQTSYTMACFAEIWFNDAREAIVRTILASYRKQRNQIKDWTVSVLNEYLRFDDENDVIPWCEARDIVFEEADGLTYLSMEPGNVLNHIEGKQYHSQRYVERKRGNHSLQHVLYHTVYEEAGAGTPPCEEDEEEEGLFVKQSGPVLKPNNITNGFPTNASAGQGFDPNPAFPSSAPPALESQPKPTSLFDRIGTPTASSEGFPNFVPVSSPAIQPSVLESKPASVLAPQPIIGSSSIFTKPVNGTTSFFPSQSTVSASSFFPQHQNGGQASPKPSDAPTSILTQPPSQSGGLPTSQTPPIFSFKPTAPTQPFVPASGLTPSRNEAVPSPSAAVPKHVSFFPQPQTSTPQPHATGATPPEPVVQSVPVPLSSGILGTPVPPVNRQNSLLNSTPQFQSDTPKVSPGDSASQGFSAFQRQPAFVAEPPSPPFDKFAGFTDWFALGNEGIVEQFTSYQVETILKAAAKQFAEEENARKAKEADDAARAEADSFRYRTLATKYGCLWREQTHLRWLKRRGREARKARREMAESFRASKVAQSAAVVEDFRASTTRSRKDSLESLLGATSVLNGVHDADGEARENAQDDRRPSHKRQRSQRSERSTTSQSSTASKHKRGKSDLPIRRSILSDPSYLQGGSRIHLLSDYNLREEQQRPQISGVQTDYFRLKARGVSTLYDGAALAEAATQRTLNPKRSFDGFIKPTTPRSRLQSTPRSVPSKPATQAEIDGEFGDQVDDNVEALKARAKAAMSWRKNSGQKRTFDDEDEELFARAKRIREQMEEGEDYYRMELERESGSRSAS</sequence>
<feature type="compositionally biased region" description="Polar residues" evidence="2">
    <location>
        <begin position="164"/>
        <end position="174"/>
    </location>
</feature>
<evidence type="ECO:0000259" key="3">
    <source>
        <dbReference type="Pfam" id="PF03399"/>
    </source>
</evidence>
<feature type="compositionally biased region" description="Polar residues" evidence="2">
    <location>
        <begin position="1017"/>
        <end position="1027"/>
    </location>
</feature>
<evidence type="ECO:0000313" key="5">
    <source>
        <dbReference type="Proteomes" id="UP000664132"/>
    </source>
</evidence>
<feature type="compositionally biased region" description="Polar residues" evidence="2">
    <location>
        <begin position="8"/>
        <end position="17"/>
    </location>
</feature>
<feature type="region of interest" description="Disordered" evidence="2">
    <location>
        <begin position="1325"/>
        <end position="1388"/>
    </location>
</feature>
<feature type="compositionally biased region" description="Low complexity" evidence="2">
    <location>
        <begin position="388"/>
        <end position="407"/>
    </location>
</feature>
<evidence type="ECO:0000313" key="4">
    <source>
        <dbReference type="EMBL" id="KAG4425274.1"/>
    </source>
</evidence>
<comment type="caution">
    <text evidence="4">The sequence shown here is derived from an EMBL/GenBank/DDBJ whole genome shotgun (WGS) entry which is preliminary data.</text>
</comment>
<keyword evidence="5" id="KW-1185">Reference proteome</keyword>
<feature type="compositionally biased region" description="Polar residues" evidence="2">
    <location>
        <begin position="24"/>
        <end position="36"/>
    </location>
</feature>
<feature type="compositionally biased region" description="Polar residues" evidence="2">
    <location>
        <begin position="907"/>
        <end position="919"/>
    </location>
</feature>
<dbReference type="InterPro" id="IPR005062">
    <property type="entry name" value="SAC3/GANP/THP3_conserved"/>
</dbReference>
<reference evidence="4" key="1">
    <citation type="submission" date="2021-02" db="EMBL/GenBank/DDBJ databases">
        <title>Genome sequence Cadophora malorum strain M34.</title>
        <authorList>
            <person name="Stefanovic E."/>
            <person name="Vu D."/>
            <person name="Scully C."/>
            <person name="Dijksterhuis J."/>
            <person name="Roader J."/>
            <person name="Houbraken J."/>
        </authorList>
    </citation>
    <scope>NUCLEOTIDE SEQUENCE</scope>
    <source>
        <strain evidence="4">M34</strain>
    </source>
</reference>
<feature type="compositionally biased region" description="Basic and acidic residues" evidence="2">
    <location>
        <begin position="1328"/>
        <end position="1343"/>
    </location>
</feature>
<dbReference type="PANTHER" id="PTHR12436">
    <property type="entry name" value="80 KDA MCM3-ASSOCIATED PROTEIN"/>
    <property type="match status" value="1"/>
</dbReference>
<dbReference type="GO" id="GO:0006406">
    <property type="term" value="P:mRNA export from nucleus"/>
    <property type="evidence" value="ECO:0007669"/>
    <property type="project" value="TreeGrafter"/>
</dbReference>
<evidence type="ECO:0000256" key="1">
    <source>
        <dbReference type="SAM" id="Coils"/>
    </source>
</evidence>
<feature type="region of interest" description="Disordered" evidence="2">
    <location>
        <begin position="1447"/>
        <end position="1478"/>
    </location>
</feature>
<dbReference type="InterPro" id="IPR045107">
    <property type="entry name" value="SAC3/GANP/THP3"/>
</dbReference>
<feature type="compositionally biased region" description="Polar residues" evidence="2">
    <location>
        <begin position="1458"/>
        <end position="1469"/>
    </location>
</feature>
<dbReference type="Pfam" id="PF03399">
    <property type="entry name" value="SAC3_GANP"/>
    <property type="match status" value="1"/>
</dbReference>
<feature type="region of interest" description="Disordered" evidence="2">
    <location>
        <begin position="906"/>
        <end position="961"/>
    </location>
</feature>
<dbReference type="GO" id="GO:0005737">
    <property type="term" value="C:cytoplasm"/>
    <property type="evidence" value="ECO:0007669"/>
    <property type="project" value="TreeGrafter"/>
</dbReference>
<gene>
    <name evidence="4" type="ORF">IFR04_001641</name>
</gene>
<protein>
    <recommendedName>
        <fullName evidence="3">SAC3/GANP/THP3 conserved domain-containing protein</fullName>
    </recommendedName>
</protein>
<feature type="compositionally biased region" description="Low complexity" evidence="2">
    <location>
        <begin position="1096"/>
        <end position="1108"/>
    </location>
</feature>
<feature type="region of interest" description="Disordered" evidence="2">
    <location>
        <begin position="366"/>
        <end position="417"/>
    </location>
</feature>
<feature type="region of interest" description="Disordered" evidence="2">
    <location>
        <begin position="1534"/>
        <end position="1554"/>
    </location>
</feature>
<feature type="region of interest" description="Disordered" evidence="2">
    <location>
        <begin position="1017"/>
        <end position="1116"/>
    </location>
</feature>
<name>A0A8H8BVJ4_9HELO</name>
<feature type="compositionally biased region" description="Basic and acidic residues" evidence="2">
    <location>
        <begin position="90"/>
        <end position="106"/>
    </location>
</feature>
<dbReference type="Proteomes" id="UP000664132">
    <property type="component" value="Unassembled WGS sequence"/>
</dbReference>
<dbReference type="OrthoDB" id="264795at2759"/>
<feature type="region of interest" description="Disordered" evidence="2">
    <location>
        <begin position="288"/>
        <end position="349"/>
    </location>
</feature>
<feature type="compositionally biased region" description="Low complexity" evidence="2">
    <location>
        <begin position="177"/>
        <end position="190"/>
    </location>
</feature>
<keyword evidence="1" id="KW-0175">Coiled coil</keyword>
<feature type="compositionally biased region" description="Polar residues" evidence="2">
    <location>
        <begin position="337"/>
        <end position="349"/>
    </location>
</feature>